<dbReference type="AlphaFoldDB" id="A0A919TE39"/>
<dbReference type="RefSeq" id="WP_213009222.1">
    <property type="nucleotide sequence ID" value="NZ_BOQN01000066.1"/>
</dbReference>
<proteinExistence type="predicted"/>
<keyword evidence="2" id="KW-1185">Reference proteome</keyword>
<name>A0A919TE39_9ACTN</name>
<evidence type="ECO:0000313" key="1">
    <source>
        <dbReference type="EMBL" id="GIM93402.1"/>
    </source>
</evidence>
<sequence length="109" mass="11050">MQTLLGCALGPVAAALVRNRAAARHLSEAITEVAAATAALRRDPGDPSGEATRLARALLTLREAYAVATGEPGPAPDTTERVLAAERAGRQVLAALNQPGARDSPGSTA</sequence>
<gene>
    <name evidence="1" type="ORF">Ato02nite_051950</name>
</gene>
<evidence type="ECO:0000313" key="2">
    <source>
        <dbReference type="Proteomes" id="UP000677082"/>
    </source>
</evidence>
<comment type="caution">
    <text evidence="1">The sequence shown here is derived from an EMBL/GenBank/DDBJ whole genome shotgun (WGS) entry which is preliminary data.</text>
</comment>
<reference evidence="1 2" key="1">
    <citation type="submission" date="2021-03" db="EMBL/GenBank/DDBJ databases">
        <title>Whole genome shotgun sequence of Actinoplanes toevensis NBRC 105298.</title>
        <authorList>
            <person name="Komaki H."/>
            <person name="Tamura T."/>
        </authorList>
    </citation>
    <scope>NUCLEOTIDE SEQUENCE [LARGE SCALE GENOMIC DNA]</scope>
    <source>
        <strain evidence="1 2">NBRC 105298</strain>
    </source>
</reference>
<organism evidence="1 2">
    <name type="scientific">Paractinoplanes toevensis</name>
    <dbReference type="NCBI Taxonomy" id="571911"/>
    <lineage>
        <taxon>Bacteria</taxon>
        <taxon>Bacillati</taxon>
        <taxon>Actinomycetota</taxon>
        <taxon>Actinomycetes</taxon>
        <taxon>Micromonosporales</taxon>
        <taxon>Micromonosporaceae</taxon>
        <taxon>Paractinoplanes</taxon>
    </lineage>
</organism>
<dbReference type="EMBL" id="BOQN01000066">
    <property type="protein sequence ID" value="GIM93402.1"/>
    <property type="molecule type" value="Genomic_DNA"/>
</dbReference>
<accession>A0A919TE39</accession>
<protein>
    <submittedName>
        <fullName evidence="1">Uncharacterized protein</fullName>
    </submittedName>
</protein>
<dbReference type="Proteomes" id="UP000677082">
    <property type="component" value="Unassembled WGS sequence"/>
</dbReference>